<keyword evidence="1" id="KW-0547">Nucleotide-binding</keyword>
<dbReference type="AlphaFoldDB" id="A0A6M0QWM2"/>
<dbReference type="InterPro" id="IPR057342">
    <property type="entry name" value="DEXDc_RapA"/>
</dbReference>
<keyword evidence="3 8" id="KW-0347">Helicase</keyword>
<dbReference type="InterPro" id="IPR000330">
    <property type="entry name" value="SNF2_N"/>
</dbReference>
<keyword evidence="9" id="KW-1185">Reference proteome</keyword>
<evidence type="ECO:0000313" key="9">
    <source>
        <dbReference type="Proteomes" id="UP000477782"/>
    </source>
</evidence>
<protein>
    <submittedName>
        <fullName evidence="8">DEAD/DEAH box helicase</fullName>
    </submittedName>
</protein>
<evidence type="ECO:0000256" key="3">
    <source>
        <dbReference type="ARBA" id="ARBA00022806"/>
    </source>
</evidence>
<evidence type="ECO:0000259" key="7">
    <source>
        <dbReference type="PROSITE" id="PS51194"/>
    </source>
</evidence>
<dbReference type="GO" id="GO:0004386">
    <property type="term" value="F:helicase activity"/>
    <property type="evidence" value="ECO:0007669"/>
    <property type="project" value="UniProtKB-KW"/>
</dbReference>
<dbReference type="Proteomes" id="UP000477782">
    <property type="component" value="Unassembled WGS sequence"/>
</dbReference>
<dbReference type="GO" id="GO:0016787">
    <property type="term" value="F:hydrolase activity"/>
    <property type="evidence" value="ECO:0007669"/>
    <property type="project" value="UniProtKB-KW"/>
</dbReference>
<dbReference type="Pfam" id="PF00271">
    <property type="entry name" value="Helicase_C"/>
    <property type="match status" value="1"/>
</dbReference>
<name>A0A6M0QWM2_9RHOB</name>
<evidence type="ECO:0000256" key="4">
    <source>
        <dbReference type="ARBA" id="ARBA00022840"/>
    </source>
</evidence>
<dbReference type="InterPro" id="IPR049730">
    <property type="entry name" value="SNF2/RAD54-like_C"/>
</dbReference>
<dbReference type="PROSITE" id="PS51192">
    <property type="entry name" value="HELICASE_ATP_BIND_1"/>
    <property type="match status" value="1"/>
</dbReference>
<dbReference type="InterPro" id="IPR038718">
    <property type="entry name" value="SNF2-like_sf"/>
</dbReference>
<dbReference type="GO" id="GO:0005524">
    <property type="term" value="F:ATP binding"/>
    <property type="evidence" value="ECO:0007669"/>
    <property type="project" value="UniProtKB-KW"/>
</dbReference>
<dbReference type="InterPro" id="IPR001650">
    <property type="entry name" value="Helicase_C-like"/>
</dbReference>
<keyword evidence="5" id="KW-0175">Coiled coil</keyword>
<dbReference type="PROSITE" id="PS51194">
    <property type="entry name" value="HELICASE_CTER"/>
    <property type="match status" value="1"/>
</dbReference>
<feature type="domain" description="Helicase C-terminal" evidence="7">
    <location>
        <begin position="403"/>
        <end position="585"/>
    </location>
</feature>
<evidence type="ECO:0000256" key="2">
    <source>
        <dbReference type="ARBA" id="ARBA00022801"/>
    </source>
</evidence>
<organism evidence="8 9">
    <name type="scientific">Tabrizicola oligotrophica</name>
    <dbReference type="NCBI Taxonomy" id="2710650"/>
    <lineage>
        <taxon>Bacteria</taxon>
        <taxon>Pseudomonadati</taxon>
        <taxon>Pseudomonadota</taxon>
        <taxon>Alphaproteobacteria</taxon>
        <taxon>Rhodobacterales</taxon>
        <taxon>Paracoccaceae</taxon>
        <taxon>Tabrizicola</taxon>
    </lineage>
</organism>
<keyword evidence="4" id="KW-0067">ATP-binding</keyword>
<dbReference type="CDD" id="cd18011">
    <property type="entry name" value="DEXDc_RapA"/>
    <property type="match status" value="1"/>
</dbReference>
<dbReference type="SMART" id="SM00490">
    <property type="entry name" value="HELICc"/>
    <property type="match status" value="1"/>
</dbReference>
<dbReference type="SMART" id="SM00487">
    <property type="entry name" value="DEXDc"/>
    <property type="match status" value="1"/>
</dbReference>
<dbReference type="PANTHER" id="PTHR10799">
    <property type="entry name" value="SNF2/RAD54 HELICASE FAMILY"/>
    <property type="match status" value="1"/>
</dbReference>
<feature type="coiled-coil region" evidence="5">
    <location>
        <begin position="867"/>
        <end position="924"/>
    </location>
</feature>
<dbReference type="InterPro" id="IPR014001">
    <property type="entry name" value="Helicase_ATP-bd"/>
</dbReference>
<dbReference type="Pfam" id="PF00176">
    <property type="entry name" value="SNF2-rel_dom"/>
    <property type="match status" value="1"/>
</dbReference>
<feature type="domain" description="Helicase ATP-binding" evidence="6">
    <location>
        <begin position="48"/>
        <end position="214"/>
    </location>
</feature>
<keyword evidence="2" id="KW-0378">Hydrolase</keyword>
<comment type="caution">
    <text evidence="8">The sequence shown here is derived from an EMBL/GenBank/DDBJ whole genome shotgun (WGS) entry which is preliminary data.</text>
</comment>
<evidence type="ECO:0000256" key="1">
    <source>
        <dbReference type="ARBA" id="ARBA00022741"/>
    </source>
</evidence>
<accession>A0A6M0QWM2</accession>
<dbReference type="RefSeq" id="WP_164627626.1">
    <property type="nucleotide sequence ID" value="NZ_JAAIVJ010000014.1"/>
</dbReference>
<dbReference type="Gene3D" id="3.40.50.10810">
    <property type="entry name" value="Tandem AAA-ATPase domain"/>
    <property type="match status" value="1"/>
</dbReference>
<proteinExistence type="predicted"/>
<evidence type="ECO:0000256" key="5">
    <source>
        <dbReference type="SAM" id="Coils"/>
    </source>
</evidence>
<gene>
    <name evidence="8" type="ORF">G4Z14_16235</name>
</gene>
<dbReference type="CDD" id="cd18793">
    <property type="entry name" value="SF2_C_SNF"/>
    <property type="match status" value="1"/>
</dbReference>
<dbReference type="EMBL" id="JAAIVJ010000014">
    <property type="protein sequence ID" value="NEY91840.1"/>
    <property type="molecule type" value="Genomic_DNA"/>
</dbReference>
<evidence type="ECO:0000259" key="6">
    <source>
        <dbReference type="PROSITE" id="PS51192"/>
    </source>
</evidence>
<evidence type="ECO:0000313" key="8">
    <source>
        <dbReference type="EMBL" id="NEY91840.1"/>
    </source>
</evidence>
<dbReference type="SUPFAM" id="SSF52540">
    <property type="entry name" value="P-loop containing nucleoside triphosphate hydrolases"/>
    <property type="match status" value="2"/>
</dbReference>
<reference evidence="8 9" key="1">
    <citation type="submission" date="2020-02" db="EMBL/GenBank/DDBJ databases">
        <authorList>
            <person name="Chen W.-M."/>
        </authorList>
    </citation>
    <scope>NUCLEOTIDE SEQUENCE [LARGE SCALE GENOMIC DNA]</scope>
    <source>
        <strain evidence="8 9">KMS-5</strain>
    </source>
</reference>
<sequence>MFTAYHSKYTAHDLTKLAPPGSDDQLSMSLFDASVDLNPHQIEAAMFALQSPLAEGAILADEVGLGKTIEAGIVLCQKWAERKRKLIIICPAAIRQQWAAELTTKFNLPAVVIDARTYRQIKADGIPLPLSQKRIIILSYHYAAKLQDELRQVEWDLVVIDEAHKLRNAYRPSNRIGQALQRAVEGRKKLLLTATPLQNSLMEIFGLTNFIDPNIFGDANSFRAKYVNAGGDLPELRARLADFCKRTLRKQVLEYVKYTQRRAMTQPFFPAENEQALYDGITRFLQREDTYAIPSQQRHLTVLILRKLLASSTQAIAGTLETLRARLEALRKGEPVKGDLAEVISFENELEEEIFEEWDDQDETLEVSPDQIDYVKLRREIDDLSILIQLAHSIHTDTKSKALLKALEIGFSEQQRMGAHRKALIFTESRRTQDYLRDFLERNGYAGHVVTFSGTNSDRKAQDIYERWAADPANREQITGSRAIDVRAALIDGFRDRAPIMIATEAAAEGVNLQFCSQVINYDLPWNPQRIEQRIGRCHRYGQTHDVIVVNFLNERNDADKRVHALLTEKFNLFDGVFGASDEVLGTIESGVDFEKRILAIYQDCRTPEAIAAAFDELQAQLEEQIRSRMEDTRRALLENFDEDVHSRLKLRLADAREQLDRVGRKFWDLTGAILSDRAEFDEANLAFNLVAPPAPDLRPGRYHLISRNSAADYATNEHGYFLYRLSHPLGEHVIATAKAVDTPVAELRFDVTNHPTRVAIVETLKGRRGWLTLRKLTVTTFETEEYLLFSGIDDNGRSIDHEACAKLFSVGAAVHPNESLASAIADRLQAEAEQHAKATLNRSLDANNKHFASARERLERWAEDKVFAAEKALKDTKEQIKAVRREARAATTLEEEAAIQAKLQELERRQRKQRQEIFNQEDEVADKRDELIANLQKRLSRGHSVESLFTVRWAVV</sequence>
<dbReference type="Gene3D" id="3.40.50.300">
    <property type="entry name" value="P-loop containing nucleotide triphosphate hydrolases"/>
    <property type="match status" value="1"/>
</dbReference>
<dbReference type="InterPro" id="IPR027417">
    <property type="entry name" value="P-loop_NTPase"/>
</dbReference>